<dbReference type="AlphaFoldDB" id="A0AAV2S2A8"/>
<organism evidence="1 2">
    <name type="scientific">Meganyctiphanes norvegica</name>
    <name type="common">Northern krill</name>
    <name type="synonym">Thysanopoda norvegica</name>
    <dbReference type="NCBI Taxonomy" id="48144"/>
    <lineage>
        <taxon>Eukaryota</taxon>
        <taxon>Metazoa</taxon>
        <taxon>Ecdysozoa</taxon>
        <taxon>Arthropoda</taxon>
        <taxon>Crustacea</taxon>
        <taxon>Multicrustacea</taxon>
        <taxon>Malacostraca</taxon>
        <taxon>Eumalacostraca</taxon>
        <taxon>Eucarida</taxon>
        <taxon>Euphausiacea</taxon>
        <taxon>Euphausiidae</taxon>
        <taxon>Meganyctiphanes</taxon>
    </lineage>
</organism>
<sequence length="254" mass="28553">EGFDNDEMLGAVDSQNLLQQLMPGAVDSVDLLQKLMQQHTLTNSHLEELELEQRESLIEQRDTNALLHNIVNINSLMVSNGHLVLLPRAQNASPMNWTSSVERCARHNAAPLIPRTHHDLSWLFHLCESIWEPEGIWLPAKYSSHLDQYHWIDGNDAADVLGKFLLDSHLSDTINKTNVAMDMEVSSAETTDGRPYADGKAASDERAYNEGMAAASIPHHSEDYCVNMLIKEDLSRTIKFRPCVEAVWPMVCVV</sequence>
<evidence type="ECO:0000313" key="1">
    <source>
        <dbReference type="EMBL" id="CAL4149956.1"/>
    </source>
</evidence>
<evidence type="ECO:0000313" key="2">
    <source>
        <dbReference type="Proteomes" id="UP001497623"/>
    </source>
</evidence>
<comment type="caution">
    <text evidence="1">The sequence shown here is derived from an EMBL/GenBank/DDBJ whole genome shotgun (WGS) entry which is preliminary data.</text>
</comment>
<dbReference type="EMBL" id="CAXKWB010037464">
    <property type="protein sequence ID" value="CAL4149956.1"/>
    <property type="molecule type" value="Genomic_DNA"/>
</dbReference>
<dbReference type="SUPFAM" id="SSF56436">
    <property type="entry name" value="C-type lectin-like"/>
    <property type="match status" value="1"/>
</dbReference>
<dbReference type="Proteomes" id="UP001497623">
    <property type="component" value="Unassembled WGS sequence"/>
</dbReference>
<accession>A0AAV2S2A8</accession>
<proteinExistence type="predicted"/>
<reference evidence="1 2" key="1">
    <citation type="submission" date="2024-05" db="EMBL/GenBank/DDBJ databases">
        <authorList>
            <person name="Wallberg A."/>
        </authorList>
    </citation>
    <scope>NUCLEOTIDE SEQUENCE [LARGE SCALE GENOMIC DNA]</scope>
</reference>
<protein>
    <submittedName>
        <fullName evidence="1">Uncharacterized protein</fullName>
    </submittedName>
</protein>
<feature type="non-terminal residue" evidence="1">
    <location>
        <position position="1"/>
    </location>
</feature>
<keyword evidence="2" id="KW-1185">Reference proteome</keyword>
<gene>
    <name evidence="1" type="ORF">MNOR_LOCUS30520</name>
</gene>
<dbReference type="InterPro" id="IPR016187">
    <property type="entry name" value="CTDL_fold"/>
</dbReference>
<name>A0AAV2S2A8_MEGNR</name>